<protein>
    <submittedName>
        <fullName evidence="5">DNA mismatch repair protein MutS</fullName>
    </submittedName>
</protein>
<keyword evidence="6" id="KW-1185">Reference proteome</keyword>
<gene>
    <name evidence="5" type="ORF">P5G65_04170</name>
</gene>
<dbReference type="RefSeq" id="WP_246069116.1">
    <property type="nucleotide sequence ID" value="NZ_JAROBY010000007.1"/>
</dbReference>
<keyword evidence="2" id="KW-0067">ATP-binding</keyword>
<evidence type="ECO:0000256" key="1">
    <source>
        <dbReference type="ARBA" id="ARBA00022741"/>
    </source>
</evidence>
<dbReference type="InterPro" id="IPR045076">
    <property type="entry name" value="MutS"/>
</dbReference>
<dbReference type="SUPFAM" id="SSF48334">
    <property type="entry name" value="DNA repair protein MutS, domain III"/>
    <property type="match status" value="1"/>
</dbReference>
<feature type="domain" description="DNA mismatch repair proteins mutS family" evidence="4">
    <location>
        <begin position="403"/>
        <end position="419"/>
    </location>
</feature>
<dbReference type="PROSITE" id="PS00486">
    <property type="entry name" value="DNA_MISMATCH_REPAIR_2"/>
    <property type="match status" value="1"/>
</dbReference>
<dbReference type="NCBIfam" id="TIGR01069">
    <property type="entry name" value="mutS2"/>
    <property type="match status" value="1"/>
</dbReference>
<dbReference type="Gene3D" id="3.40.50.300">
    <property type="entry name" value="P-loop containing nucleotide triphosphate hydrolases"/>
    <property type="match status" value="1"/>
</dbReference>
<keyword evidence="3" id="KW-0238">DNA-binding</keyword>
<dbReference type="PANTHER" id="PTHR48466">
    <property type="entry name" value="OS10G0509000 PROTEIN-RELATED"/>
    <property type="match status" value="1"/>
</dbReference>
<dbReference type="SMART" id="SM00533">
    <property type="entry name" value="MUTSd"/>
    <property type="match status" value="1"/>
</dbReference>
<evidence type="ECO:0000256" key="3">
    <source>
        <dbReference type="ARBA" id="ARBA00023125"/>
    </source>
</evidence>
<dbReference type="SUPFAM" id="SSF52540">
    <property type="entry name" value="P-loop containing nucleoside triphosphate hydrolases"/>
    <property type="match status" value="1"/>
</dbReference>
<comment type="caution">
    <text evidence="5">The sequence shown here is derived from an EMBL/GenBank/DDBJ whole genome shotgun (WGS) entry which is preliminary data.</text>
</comment>
<keyword evidence="1" id="KW-0547">Nucleotide-binding</keyword>
<proteinExistence type="predicted"/>
<sequence length="637" mass="71031">MNKSTYQRLEYDRIKQRLADFAMSYLGRAHIQNMEPVIEMVLVATLLQETEEALSVIAHGASVPIPSLEGIEPLIGTFGKGFILTPQDFMHFARFIESSQQLKNFMKKKESVSPRVASYALSLYELHEPLTEIRRCIRNGQVDNEASAALSRIRKKMNILDDRMRKKLDTALSKYRSYLQDNVISTRGGRYVLSVKKEHRKQVGGAALDESASGQTVFIEPADIADLHGEHLHLQAEEAAEVTRVLSDLTDLIEHSKYEISINLETIGHYDFMFAKAKYAKTIDGRTVKLNDRGRISIHGGRHPLLGRHSVPLDIRIGGDYRALVITGPNTGGKTVSLKTVGLLTLMVQSGLLVPVGEGSEFAVYRSVMVDIGDGQSLENSLSTFSSHVKNVIGILKEAAPSSLVLLDELASGTDPGEGIGLSIAVLEELYRRGATVMATTHFNEIKKFAGAAPGFENARMEFDTETLEPLYKLTIGQAGSSYAFYIAQKLGMPPALIERSKMITYEATQRSPEAPAIAAAFTGETPPLNAPLKEKKERAPMPDFAIGDCVWVHSLRRTGIVCSEPDHRGNITVQIQKEKVRIHRKRISLYIERSKLYPEGDYDMDIVFESKDNRKKRKQMSKRHVEGITIEYRENE</sequence>
<organism evidence="5 6">
    <name type="scientific">Paenibacillus chondroitinus</name>
    <dbReference type="NCBI Taxonomy" id="59842"/>
    <lineage>
        <taxon>Bacteria</taxon>
        <taxon>Bacillati</taxon>
        <taxon>Bacillota</taxon>
        <taxon>Bacilli</taxon>
        <taxon>Bacillales</taxon>
        <taxon>Paenibacillaceae</taxon>
        <taxon>Paenibacillus</taxon>
    </lineage>
</organism>
<evidence type="ECO:0000256" key="2">
    <source>
        <dbReference type="ARBA" id="ARBA00022840"/>
    </source>
</evidence>
<reference evidence="5 6" key="1">
    <citation type="submission" date="2023-03" db="EMBL/GenBank/DDBJ databases">
        <title>Bacillus Genome Sequencing.</title>
        <authorList>
            <person name="Dunlap C."/>
        </authorList>
    </citation>
    <scope>NUCLEOTIDE SEQUENCE [LARGE SCALE GENOMIC DNA]</scope>
    <source>
        <strain evidence="5 6">NRS-1351</strain>
    </source>
</reference>
<dbReference type="InterPro" id="IPR027417">
    <property type="entry name" value="P-loop_NTPase"/>
</dbReference>
<name>A0ABU6D5S3_9BACL</name>
<dbReference type="SMART" id="SM00534">
    <property type="entry name" value="MUTSac"/>
    <property type="match status" value="1"/>
</dbReference>
<dbReference type="EMBL" id="JAROBY010000007">
    <property type="protein sequence ID" value="MEB4793079.1"/>
    <property type="molecule type" value="Genomic_DNA"/>
</dbReference>
<dbReference type="PIRSF" id="PIRSF005814">
    <property type="entry name" value="MutS_YshD"/>
    <property type="match status" value="1"/>
</dbReference>
<evidence type="ECO:0000313" key="5">
    <source>
        <dbReference type="EMBL" id="MEB4793079.1"/>
    </source>
</evidence>
<dbReference type="PANTHER" id="PTHR48466:SF2">
    <property type="entry name" value="OS10G0509000 PROTEIN"/>
    <property type="match status" value="1"/>
</dbReference>
<dbReference type="InterPro" id="IPR005747">
    <property type="entry name" value="MutS2"/>
</dbReference>
<evidence type="ECO:0000313" key="6">
    <source>
        <dbReference type="Proteomes" id="UP001355653"/>
    </source>
</evidence>
<dbReference type="Proteomes" id="UP001355653">
    <property type="component" value="Unassembled WGS sequence"/>
</dbReference>
<accession>A0ABU6D5S3</accession>
<evidence type="ECO:0000259" key="4">
    <source>
        <dbReference type="PROSITE" id="PS00486"/>
    </source>
</evidence>
<dbReference type="InterPro" id="IPR000432">
    <property type="entry name" value="DNA_mismatch_repair_MutS_C"/>
</dbReference>
<dbReference type="InterPro" id="IPR036187">
    <property type="entry name" value="DNA_mismatch_repair_MutS_sf"/>
</dbReference>
<dbReference type="InterPro" id="IPR007696">
    <property type="entry name" value="DNA_mismatch_repair_MutS_core"/>
</dbReference>
<dbReference type="Pfam" id="PF00488">
    <property type="entry name" value="MutS_V"/>
    <property type="match status" value="1"/>
</dbReference>